<sequence length="277" mass="28818">MSAPDSSSSLALAAHGIEVELGGAQVLRGVDLKVAPGELVALVGPNGAGKSTLLSVLSGDVSPSAGTIELAGRPLASYSARAAARQRAVQLQHQGLAFGFRVLDVVMMGRSPWYRTPRAAADEDVVWAAMRRTEVDVFAERAFPTLSGGEQARTSFARALAQETPVLLLDEPTAAMDIRHQEAVLSVARSLANEGTAVVVVLHDLSLAAAYADRICVLSAGTVRADGAPAEVFTAELLSDVYQHPVQVLMHEGTPVVVPVRGALAKAAPEVMEGVLG</sequence>
<keyword evidence="7" id="KW-1185">Reference proteome</keyword>
<keyword evidence="4" id="KW-1278">Translocase</keyword>
<evidence type="ECO:0000313" key="7">
    <source>
        <dbReference type="Proteomes" id="UP000663791"/>
    </source>
</evidence>
<accession>A0A938Y548</accession>
<dbReference type="SUPFAM" id="SSF52540">
    <property type="entry name" value="P-loop containing nucleoside triphosphate hydrolases"/>
    <property type="match status" value="1"/>
</dbReference>
<proteinExistence type="predicted"/>
<evidence type="ECO:0000256" key="3">
    <source>
        <dbReference type="ARBA" id="ARBA00022840"/>
    </source>
</evidence>
<dbReference type="Pfam" id="PF00005">
    <property type="entry name" value="ABC_tran"/>
    <property type="match status" value="1"/>
</dbReference>
<dbReference type="SMART" id="SM00382">
    <property type="entry name" value="AAA"/>
    <property type="match status" value="1"/>
</dbReference>
<keyword evidence="3 6" id="KW-0067">ATP-binding</keyword>
<dbReference type="PROSITE" id="PS50893">
    <property type="entry name" value="ABC_TRANSPORTER_2"/>
    <property type="match status" value="1"/>
</dbReference>
<dbReference type="InterPro" id="IPR003439">
    <property type="entry name" value="ABC_transporter-like_ATP-bd"/>
</dbReference>
<dbReference type="InterPro" id="IPR027417">
    <property type="entry name" value="P-loop_NTPase"/>
</dbReference>
<evidence type="ECO:0000256" key="4">
    <source>
        <dbReference type="ARBA" id="ARBA00022967"/>
    </source>
</evidence>
<dbReference type="Gene3D" id="3.40.50.300">
    <property type="entry name" value="P-loop containing nucleotide triphosphate hydrolases"/>
    <property type="match status" value="1"/>
</dbReference>
<name>A0A938Y548_9ACTN</name>
<dbReference type="RefSeq" id="WP_205290688.1">
    <property type="nucleotide sequence ID" value="NZ_CP074406.1"/>
</dbReference>
<dbReference type="Proteomes" id="UP000663791">
    <property type="component" value="Unassembled WGS sequence"/>
</dbReference>
<feature type="domain" description="ABC transporter" evidence="5">
    <location>
        <begin position="12"/>
        <end position="245"/>
    </location>
</feature>
<dbReference type="EMBL" id="JAERTX010000004">
    <property type="protein sequence ID" value="MBM9459397.1"/>
    <property type="molecule type" value="Genomic_DNA"/>
</dbReference>
<gene>
    <name evidence="6" type="ORF">JK386_05745</name>
</gene>
<evidence type="ECO:0000259" key="5">
    <source>
        <dbReference type="PROSITE" id="PS50893"/>
    </source>
</evidence>
<dbReference type="CDD" id="cd03214">
    <property type="entry name" value="ABC_Iron-Siderophores_B12_Hemin"/>
    <property type="match status" value="1"/>
</dbReference>
<dbReference type="AlphaFoldDB" id="A0A938Y548"/>
<dbReference type="PANTHER" id="PTHR42794">
    <property type="entry name" value="HEMIN IMPORT ATP-BINDING PROTEIN HMUV"/>
    <property type="match status" value="1"/>
</dbReference>
<comment type="caution">
    <text evidence="6">The sequence shown here is derived from an EMBL/GenBank/DDBJ whole genome shotgun (WGS) entry which is preliminary data.</text>
</comment>
<reference evidence="6" key="1">
    <citation type="submission" date="2021-01" db="EMBL/GenBank/DDBJ databases">
        <title>Novel species in genus Nocardioides.</title>
        <authorList>
            <person name="Zhang G."/>
        </authorList>
    </citation>
    <scope>NUCLEOTIDE SEQUENCE</scope>
    <source>
        <strain evidence="6">Zg-536</strain>
    </source>
</reference>
<keyword evidence="2" id="KW-0547">Nucleotide-binding</keyword>
<dbReference type="PANTHER" id="PTHR42794:SF1">
    <property type="entry name" value="HEMIN IMPORT ATP-BINDING PROTEIN HMUV"/>
    <property type="match status" value="1"/>
</dbReference>
<dbReference type="GO" id="GO:0016887">
    <property type="term" value="F:ATP hydrolysis activity"/>
    <property type="evidence" value="ECO:0007669"/>
    <property type="project" value="InterPro"/>
</dbReference>
<evidence type="ECO:0000256" key="2">
    <source>
        <dbReference type="ARBA" id="ARBA00022741"/>
    </source>
</evidence>
<dbReference type="InterPro" id="IPR003593">
    <property type="entry name" value="AAA+_ATPase"/>
</dbReference>
<protein>
    <submittedName>
        <fullName evidence="6">Heme ABC transporter ATP-binding protein</fullName>
    </submittedName>
</protein>
<evidence type="ECO:0000313" key="6">
    <source>
        <dbReference type="EMBL" id="MBM9459397.1"/>
    </source>
</evidence>
<dbReference type="GO" id="GO:0005524">
    <property type="term" value="F:ATP binding"/>
    <property type="evidence" value="ECO:0007669"/>
    <property type="project" value="UniProtKB-KW"/>
</dbReference>
<organism evidence="6 7">
    <name type="scientific">Nocardioides faecalis</name>
    <dbReference type="NCBI Taxonomy" id="2803858"/>
    <lineage>
        <taxon>Bacteria</taxon>
        <taxon>Bacillati</taxon>
        <taxon>Actinomycetota</taxon>
        <taxon>Actinomycetes</taxon>
        <taxon>Propionibacteriales</taxon>
        <taxon>Nocardioidaceae</taxon>
        <taxon>Nocardioides</taxon>
    </lineage>
</organism>
<keyword evidence="1" id="KW-0813">Transport</keyword>
<evidence type="ECO:0000256" key="1">
    <source>
        <dbReference type="ARBA" id="ARBA00022448"/>
    </source>
</evidence>
<dbReference type="NCBIfam" id="NF010068">
    <property type="entry name" value="PRK13548.1"/>
    <property type="match status" value="1"/>
</dbReference>
<dbReference type="FunFam" id="3.40.50.300:FF:000134">
    <property type="entry name" value="Iron-enterobactin ABC transporter ATP-binding protein"/>
    <property type="match status" value="1"/>
</dbReference>